<reference evidence="14 15" key="1">
    <citation type="journal article" date="2012" name="Nature">
        <title>Repeated polyploidization of Gossypium genomes and the evolution of spinnable cotton fibres.</title>
        <authorList>
            <person name="Paterson A.H."/>
            <person name="Wendel J.F."/>
            <person name="Gundlach H."/>
            <person name="Guo H."/>
            <person name="Jenkins J."/>
            <person name="Jin D."/>
            <person name="Llewellyn D."/>
            <person name="Showmaker K.C."/>
            <person name="Shu S."/>
            <person name="Udall J."/>
            <person name="Yoo M.J."/>
            <person name="Byers R."/>
            <person name="Chen W."/>
            <person name="Doron-Faigenboim A."/>
            <person name="Duke M.V."/>
            <person name="Gong L."/>
            <person name="Grimwood J."/>
            <person name="Grover C."/>
            <person name="Grupp K."/>
            <person name="Hu G."/>
            <person name="Lee T.H."/>
            <person name="Li J."/>
            <person name="Lin L."/>
            <person name="Liu T."/>
            <person name="Marler B.S."/>
            <person name="Page J.T."/>
            <person name="Roberts A.W."/>
            <person name="Romanel E."/>
            <person name="Sanders W.S."/>
            <person name="Szadkowski E."/>
            <person name="Tan X."/>
            <person name="Tang H."/>
            <person name="Xu C."/>
            <person name="Wang J."/>
            <person name="Wang Z."/>
            <person name="Zhang D."/>
            <person name="Zhang L."/>
            <person name="Ashrafi H."/>
            <person name="Bedon F."/>
            <person name="Bowers J.E."/>
            <person name="Brubaker C.L."/>
            <person name="Chee P.W."/>
            <person name="Das S."/>
            <person name="Gingle A.R."/>
            <person name="Haigler C.H."/>
            <person name="Harker D."/>
            <person name="Hoffmann L.V."/>
            <person name="Hovav R."/>
            <person name="Jones D.C."/>
            <person name="Lemke C."/>
            <person name="Mansoor S."/>
            <person name="ur Rahman M."/>
            <person name="Rainville L.N."/>
            <person name="Rambani A."/>
            <person name="Reddy U.K."/>
            <person name="Rong J.K."/>
            <person name="Saranga Y."/>
            <person name="Scheffler B.E."/>
            <person name="Scheffler J.A."/>
            <person name="Stelly D.M."/>
            <person name="Triplett B.A."/>
            <person name="Van Deynze A."/>
            <person name="Vaslin M.F."/>
            <person name="Waghmare V.N."/>
            <person name="Walford S.A."/>
            <person name="Wright R.J."/>
            <person name="Zaki E.A."/>
            <person name="Zhang T."/>
            <person name="Dennis E.S."/>
            <person name="Mayer K.F."/>
            <person name="Peterson D.G."/>
            <person name="Rokhsar D.S."/>
            <person name="Wang X."/>
            <person name="Schmutz J."/>
        </authorList>
    </citation>
    <scope>NUCLEOTIDE SEQUENCE [LARGE SCALE GENOMIC DNA]</scope>
</reference>
<keyword evidence="3" id="KW-0325">Glycoprotein</keyword>
<evidence type="ECO:0000256" key="5">
    <source>
        <dbReference type="ARBA" id="ARBA00022723"/>
    </source>
</evidence>
<comment type="cofactor">
    <cofactor evidence="10">
        <name>Zn(2+)</name>
        <dbReference type="ChEBI" id="CHEBI:29105"/>
    </cofactor>
    <text evidence="10">Binds 2 Zn(2+) ions per subunit.</text>
</comment>
<feature type="active site" evidence="9">
    <location>
        <position position="248"/>
    </location>
</feature>
<dbReference type="MEROPS" id="M10.A02"/>
<keyword evidence="7 10" id="KW-0862">Zinc</keyword>
<evidence type="ECO:0000256" key="12">
    <source>
        <dbReference type="SAM" id="SignalP"/>
    </source>
</evidence>
<keyword evidence="11" id="KW-0812">Transmembrane</keyword>
<feature type="binding site" evidence="10">
    <location>
        <position position="247"/>
    </location>
    <ligand>
        <name>Zn(2+)</name>
        <dbReference type="ChEBI" id="CHEBI:29105"/>
        <label>2</label>
        <note>catalytic</note>
    </ligand>
</feature>
<keyword evidence="15" id="KW-1185">Reference proteome</keyword>
<evidence type="ECO:0000256" key="11">
    <source>
        <dbReference type="SAM" id="Phobius"/>
    </source>
</evidence>
<protein>
    <recommendedName>
        <fullName evidence="13">Peptidase metallopeptidase domain-containing protein</fullName>
    </recommendedName>
</protein>
<sequence>MFPLFGNCSFLFFFLFFFCFLPRLCFPTEITSGQATVITTDDHNATWHNFTRFKDAEKGSHISGIAELKKYFQRFDYLSIPDNQNDNFTDVFDAQFESAVVLYQQKFGLSITRKLDSETISTIMSSRCGVSDTGPTIHATKHFAYFYGRPSLPKIKTVFKRSFSKWASVIPVNFTEIDNYPLTNIRIGFFKGNHGDGQPFDGILGVLAHAFSPENGRLHLDKDETWAVDFEKVKSKAAVNLESVVTHEIGHILGLAHSSVKEAVMYPSLKPRSKKVNLKLDDVEGVQSLYGSNPNFKFSSLLDSENFYNKTISLNPRSCSWTFSSAMVVIFLLLMLT</sequence>
<evidence type="ECO:0000256" key="6">
    <source>
        <dbReference type="ARBA" id="ARBA00022801"/>
    </source>
</evidence>
<dbReference type="InterPro" id="IPR006026">
    <property type="entry name" value="Peptidase_Metallo"/>
</dbReference>
<dbReference type="GO" id="GO:0008270">
    <property type="term" value="F:zinc ion binding"/>
    <property type="evidence" value="ECO:0007669"/>
    <property type="project" value="InterPro"/>
</dbReference>
<feature type="binding site" evidence="10">
    <location>
        <position position="202"/>
    </location>
    <ligand>
        <name>Ca(2+)</name>
        <dbReference type="ChEBI" id="CHEBI:29108"/>
        <label>3</label>
    </ligand>
</feature>
<dbReference type="PRINTS" id="PR00138">
    <property type="entry name" value="MATRIXIN"/>
</dbReference>
<feature type="chain" id="PRO_5002252587" description="Peptidase metallopeptidase domain-containing protein" evidence="12">
    <location>
        <begin position="28"/>
        <end position="337"/>
    </location>
</feature>
<dbReference type="Pfam" id="PF00413">
    <property type="entry name" value="Peptidase_M10"/>
    <property type="match status" value="1"/>
</dbReference>
<gene>
    <name evidence="14" type="ORF">B456_008G234700</name>
</gene>
<keyword evidence="4" id="KW-0645">Protease</keyword>
<keyword evidence="11" id="KW-1133">Transmembrane helix</keyword>
<dbReference type="PANTHER" id="PTHR10201">
    <property type="entry name" value="MATRIX METALLOPROTEINASE"/>
    <property type="match status" value="1"/>
</dbReference>
<dbReference type="InterPro" id="IPR036365">
    <property type="entry name" value="PGBD-like_sf"/>
</dbReference>
<accession>A0A0D2U8G3</accession>
<evidence type="ECO:0000256" key="2">
    <source>
        <dbReference type="ARBA" id="ARBA00009614"/>
    </source>
</evidence>
<dbReference type="GO" id="GO:0098552">
    <property type="term" value="C:side of membrane"/>
    <property type="evidence" value="ECO:0007669"/>
    <property type="project" value="UniProtKB-KW"/>
</dbReference>
<comment type="similarity">
    <text evidence="2">Belongs to the peptidase M10A family. Matrix metalloproteinases (MMPs) subfamily.</text>
</comment>
<evidence type="ECO:0000256" key="1">
    <source>
        <dbReference type="ARBA" id="ARBA00004471"/>
    </source>
</evidence>
<proteinExistence type="inferred from homology"/>
<dbReference type="GO" id="GO:0031012">
    <property type="term" value="C:extracellular matrix"/>
    <property type="evidence" value="ECO:0007669"/>
    <property type="project" value="InterPro"/>
</dbReference>
<feature type="binding site" evidence="10">
    <location>
        <position position="221"/>
    </location>
    <ligand>
        <name>Ca(2+)</name>
        <dbReference type="ChEBI" id="CHEBI:29108"/>
        <label>3</label>
    </ligand>
</feature>
<keyword evidence="11" id="KW-0472">Membrane</keyword>
<dbReference type="Gramene" id="KJB51855">
    <property type="protein sequence ID" value="KJB51855"/>
    <property type="gene ID" value="B456_008G234700"/>
</dbReference>
<comment type="subcellular location">
    <subcellularLocation>
        <location evidence="1">Cell membrane</location>
        <topology evidence="1">Lipid-anchor</topology>
        <topology evidence="1">GPI-anchor</topology>
        <orientation evidence="1">Extracellular side</orientation>
    </subcellularLocation>
</comment>
<evidence type="ECO:0000256" key="9">
    <source>
        <dbReference type="PIRSR" id="PIRSR621190-1"/>
    </source>
</evidence>
<keyword evidence="3" id="KW-0336">GPI-anchor</keyword>
<dbReference type="EMBL" id="CM001747">
    <property type="protein sequence ID" value="KJB51855.1"/>
    <property type="molecule type" value="Genomic_DNA"/>
</dbReference>
<dbReference type="eggNOG" id="KOG1565">
    <property type="taxonomic scope" value="Eukaryota"/>
</dbReference>
<dbReference type="InterPro" id="IPR024079">
    <property type="entry name" value="MetalloPept_cat_dom_sf"/>
</dbReference>
<feature type="binding site" evidence="10">
    <location>
        <position position="265"/>
    </location>
    <ligand>
        <name>Zn(2+)</name>
        <dbReference type="ChEBI" id="CHEBI:29105"/>
        <label>2</label>
        <note>catalytic</note>
    </ligand>
</feature>
<keyword evidence="6" id="KW-0378">Hydrolase</keyword>
<dbReference type="GO" id="GO:0005886">
    <property type="term" value="C:plasma membrane"/>
    <property type="evidence" value="ECO:0007669"/>
    <property type="project" value="UniProtKB-SubCell"/>
</dbReference>
<feature type="binding site" evidence="10">
    <location>
        <position position="224"/>
    </location>
    <ligand>
        <name>Ca(2+)</name>
        <dbReference type="ChEBI" id="CHEBI:29108"/>
        <label>3</label>
    </ligand>
</feature>
<evidence type="ECO:0000256" key="8">
    <source>
        <dbReference type="ARBA" id="ARBA00023049"/>
    </source>
</evidence>
<dbReference type="Proteomes" id="UP000032304">
    <property type="component" value="Chromosome 8"/>
</dbReference>
<dbReference type="GO" id="GO:0006508">
    <property type="term" value="P:proteolysis"/>
    <property type="evidence" value="ECO:0007669"/>
    <property type="project" value="UniProtKB-KW"/>
</dbReference>
<feature type="transmembrane region" description="Helical" evidence="11">
    <location>
        <begin position="320"/>
        <end position="336"/>
    </location>
</feature>
<feature type="binding site" evidence="10">
    <location>
        <position position="257"/>
    </location>
    <ligand>
        <name>Zn(2+)</name>
        <dbReference type="ChEBI" id="CHEBI:29105"/>
        <label>2</label>
        <note>catalytic</note>
    </ligand>
</feature>
<dbReference type="InterPro" id="IPR002477">
    <property type="entry name" value="Peptidoglycan-bd-like"/>
</dbReference>
<name>A0A0D2U8G3_GOSRA</name>
<dbReference type="SUPFAM" id="SSF55486">
    <property type="entry name" value="Metalloproteases ('zincins'), catalytic domain"/>
    <property type="match status" value="1"/>
</dbReference>
<feature type="binding site" evidence="10">
    <location>
        <position position="219"/>
    </location>
    <ligand>
        <name>Zn(2+)</name>
        <dbReference type="ChEBI" id="CHEBI:29105"/>
        <label>1</label>
    </ligand>
</feature>
<keyword evidence="10" id="KW-0106">Calcium</keyword>
<feature type="binding site" evidence="10">
    <location>
        <position position="209"/>
    </location>
    <ligand>
        <name>Zn(2+)</name>
        <dbReference type="ChEBI" id="CHEBI:29105"/>
        <label>1</label>
    </ligand>
</feature>
<feature type="binding site" evidence="10">
    <location>
        <position position="224"/>
    </location>
    <ligand>
        <name>Ca(2+)</name>
        <dbReference type="ChEBI" id="CHEBI:29108"/>
        <label>1</label>
    </ligand>
</feature>
<dbReference type="InterPro" id="IPR033739">
    <property type="entry name" value="M10A_MMP"/>
</dbReference>
<evidence type="ECO:0000256" key="10">
    <source>
        <dbReference type="PIRSR" id="PIRSR621190-2"/>
    </source>
</evidence>
<feature type="domain" description="Peptidase metallopeptidase" evidence="13">
    <location>
        <begin position="133"/>
        <end position="292"/>
    </location>
</feature>
<dbReference type="Gene3D" id="3.40.390.10">
    <property type="entry name" value="Collagenase (Catalytic Domain)"/>
    <property type="match status" value="1"/>
</dbReference>
<keyword evidence="8" id="KW-0482">Metalloprotease</keyword>
<keyword evidence="5 10" id="KW-0479">Metal-binding</keyword>
<feature type="binding site" description="in inhibited form" evidence="10">
    <location>
        <position position="128"/>
    </location>
    <ligand>
        <name>Zn(2+)</name>
        <dbReference type="ChEBI" id="CHEBI:29105"/>
        <label>2</label>
        <note>catalytic</note>
    </ligand>
</feature>
<feature type="binding site" evidence="10">
    <location>
        <position position="201"/>
    </location>
    <ligand>
        <name>Ca(2+)</name>
        <dbReference type="ChEBI" id="CHEBI:29108"/>
        <label>3</label>
    </ligand>
</feature>
<evidence type="ECO:0000259" key="13">
    <source>
        <dbReference type="SMART" id="SM00235"/>
    </source>
</evidence>
<dbReference type="SMART" id="SM00235">
    <property type="entry name" value="ZnMc"/>
    <property type="match status" value="1"/>
</dbReference>
<feature type="signal peptide" evidence="12">
    <location>
        <begin position="1"/>
        <end position="27"/>
    </location>
</feature>
<evidence type="ECO:0000256" key="3">
    <source>
        <dbReference type="ARBA" id="ARBA00022622"/>
    </source>
</evidence>
<evidence type="ECO:0000313" key="15">
    <source>
        <dbReference type="Proteomes" id="UP000032304"/>
    </source>
</evidence>
<dbReference type="CDD" id="cd04278">
    <property type="entry name" value="ZnMc_MMP"/>
    <property type="match status" value="1"/>
</dbReference>
<dbReference type="GO" id="GO:0030198">
    <property type="term" value="P:extracellular matrix organization"/>
    <property type="evidence" value="ECO:0007669"/>
    <property type="project" value="TreeGrafter"/>
</dbReference>
<dbReference type="SUPFAM" id="SSF47090">
    <property type="entry name" value="PGBD-like"/>
    <property type="match status" value="1"/>
</dbReference>
<dbReference type="GO" id="GO:0004222">
    <property type="term" value="F:metalloendopeptidase activity"/>
    <property type="evidence" value="ECO:0007669"/>
    <property type="project" value="InterPro"/>
</dbReference>
<dbReference type="OMA" id="QPRWIRA"/>
<evidence type="ECO:0000313" key="14">
    <source>
        <dbReference type="EMBL" id="KJB51855.1"/>
    </source>
</evidence>
<dbReference type="PANTHER" id="PTHR10201:SF249">
    <property type="entry name" value="METALLOENDOPROTEINASE 1-MMP"/>
    <property type="match status" value="1"/>
</dbReference>
<dbReference type="STRING" id="29730.A0A0D2U8G3"/>
<dbReference type="Pfam" id="PF01471">
    <property type="entry name" value="PG_binding_1"/>
    <property type="match status" value="1"/>
</dbReference>
<comment type="cofactor">
    <cofactor evidence="10">
        <name>Ca(2+)</name>
        <dbReference type="ChEBI" id="CHEBI:29108"/>
    </cofactor>
    <text evidence="10">Can bind about 5 Ca(2+) ions per subunit.</text>
</comment>
<evidence type="ECO:0000256" key="4">
    <source>
        <dbReference type="ARBA" id="ARBA00022670"/>
    </source>
</evidence>
<organism evidence="14 15">
    <name type="scientific">Gossypium raimondii</name>
    <name type="common">Peruvian cotton</name>
    <name type="synonym">Gossypium klotzschianum subsp. raimondii</name>
    <dbReference type="NCBI Taxonomy" id="29730"/>
    <lineage>
        <taxon>Eukaryota</taxon>
        <taxon>Viridiplantae</taxon>
        <taxon>Streptophyta</taxon>
        <taxon>Embryophyta</taxon>
        <taxon>Tracheophyta</taxon>
        <taxon>Spermatophyta</taxon>
        <taxon>Magnoliopsida</taxon>
        <taxon>eudicotyledons</taxon>
        <taxon>Gunneridae</taxon>
        <taxon>Pentapetalae</taxon>
        <taxon>rosids</taxon>
        <taxon>malvids</taxon>
        <taxon>Malvales</taxon>
        <taxon>Malvaceae</taxon>
        <taxon>Malvoideae</taxon>
        <taxon>Gossypium</taxon>
    </lineage>
</organism>
<dbReference type="AlphaFoldDB" id="A0A0D2U8G3"/>
<keyword evidence="3" id="KW-0449">Lipoprotein</keyword>
<dbReference type="GO" id="GO:0030574">
    <property type="term" value="P:collagen catabolic process"/>
    <property type="evidence" value="ECO:0007669"/>
    <property type="project" value="TreeGrafter"/>
</dbReference>
<feature type="binding site" evidence="10">
    <location>
        <position position="251"/>
    </location>
    <ligand>
        <name>Zn(2+)</name>
        <dbReference type="ChEBI" id="CHEBI:29105"/>
        <label>2</label>
        <note>catalytic</note>
    </ligand>
</feature>
<feature type="binding site" evidence="10">
    <location>
        <position position="196"/>
    </location>
    <ligand>
        <name>Zn(2+)</name>
        <dbReference type="ChEBI" id="CHEBI:29105"/>
        <label>1</label>
    </ligand>
</feature>
<dbReference type="InterPro" id="IPR001818">
    <property type="entry name" value="Pept_M10_metallopeptidase"/>
</dbReference>
<keyword evidence="12" id="KW-0732">Signal</keyword>
<dbReference type="InterPro" id="IPR021190">
    <property type="entry name" value="Pept_M10A"/>
</dbReference>
<evidence type="ECO:0000256" key="7">
    <source>
        <dbReference type="ARBA" id="ARBA00022833"/>
    </source>
</evidence>
<feature type="binding site" evidence="10">
    <location>
        <position position="194"/>
    </location>
    <ligand>
        <name>Zn(2+)</name>
        <dbReference type="ChEBI" id="CHEBI:29105"/>
        <label>1</label>
    </ligand>
</feature>